<evidence type="ECO:0000313" key="3">
    <source>
        <dbReference type="EMBL" id="NUB91947.1"/>
    </source>
</evidence>
<dbReference type="PROSITE" id="PS50933">
    <property type="entry name" value="CHRD"/>
    <property type="match status" value="1"/>
</dbReference>
<gene>
    <name evidence="3" type="ORF">HT576_13080</name>
</gene>
<organism evidence="3 4">
    <name type="scientific">Haloterrigena gelatinilytica</name>
    <dbReference type="NCBI Taxonomy" id="2741724"/>
    <lineage>
        <taxon>Archaea</taxon>
        <taxon>Methanobacteriati</taxon>
        <taxon>Methanobacteriota</taxon>
        <taxon>Stenosarchaea group</taxon>
        <taxon>Halobacteria</taxon>
        <taxon>Halobacteriales</taxon>
        <taxon>Natrialbaceae</taxon>
        <taxon>Haloterrigena</taxon>
    </lineage>
</organism>
<evidence type="ECO:0000313" key="4">
    <source>
        <dbReference type="Proteomes" id="UP000728647"/>
    </source>
</evidence>
<evidence type="ECO:0000259" key="2">
    <source>
        <dbReference type="PROSITE" id="PS50933"/>
    </source>
</evidence>
<dbReference type="AlphaFoldDB" id="A0A8J8KGD9"/>
<dbReference type="InterPro" id="IPR010895">
    <property type="entry name" value="CHRD"/>
</dbReference>
<dbReference type="PROSITE" id="PS51318">
    <property type="entry name" value="TAT"/>
    <property type="match status" value="1"/>
</dbReference>
<feature type="region of interest" description="Disordered" evidence="1">
    <location>
        <begin position="174"/>
        <end position="216"/>
    </location>
</feature>
<dbReference type="InterPro" id="IPR006311">
    <property type="entry name" value="TAT_signal"/>
</dbReference>
<name>A0A8J8KGD9_9EURY</name>
<dbReference type="Pfam" id="PF07452">
    <property type="entry name" value="CHRD"/>
    <property type="match status" value="1"/>
</dbReference>
<comment type="caution">
    <text evidence="3">The sequence shown here is derived from an EMBL/GenBank/DDBJ whole genome shotgun (WGS) entry which is preliminary data.</text>
</comment>
<dbReference type="EMBL" id="JABURA010000001">
    <property type="protein sequence ID" value="NUB91947.1"/>
    <property type="molecule type" value="Genomic_DNA"/>
</dbReference>
<dbReference type="OrthoDB" id="187906at2157"/>
<dbReference type="Proteomes" id="UP000728647">
    <property type="component" value="Unassembled WGS sequence"/>
</dbReference>
<feature type="domain" description="CHRD" evidence="2">
    <location>
        <begin position="46"/>
        <end position="184"/>
    </location>
</feature>
<sequence length="216" mass="22657">MQDLDHTRRTALKGLALLGVGTTGIGAASADEHRADAPEGSGQPATSSLFVAHLGPQEGVETSARGMAVVQARRDGLKFVVEVANLENAFMAHVHEDEALGPIAVWLYDFGTQDERLEDGRFSGLLDVGTITDEIVAEGRVQEAESETVDDLLGKMEAGEAYVNVHTEAYPGGEISGQLVPFDPSDGMHRGAPFDDSETGEPTGDSGAESDTGAYG</sequence>
<accession>A0A8J8KGD9</accession>
<proteinExistence type="predicted"/>
<dbReference type="RefSeq" id="WP_174702264.1">
    <property type="nucleotide sequence ID" value="NZ_JABURA010000001.1"/>
</dbReference>
<protein>
    <submittedName>
        <fullName evidence="3">CHRD domain-containing protein</fullName>
    </submittedName>
</protein>
<dbReference type="SMART" id="SM00754">
    <property type="entry name" value="CHRD"/>
    <property type="match status" value="1"/>
</dbReference>
<evidence type="ECO:0000256" key="1">
    <source>
        <dbReference type="SAM" id="MobiDB-lite"/>
    </source>
</evidence>
<reference evidence="3" key="1">
    <citation type="submission" date="2020-06" db="EMBL/GenBank/DDBJ databases">
        <title>Haloterrigena sp. nov., an extremely halophilic archaeon isolated from a saline sediment.</title>
        <authorList>
            <person name="Liu B.-B."/>
        </authorList>
    </citation>
    <scope>NUCLEOTIDE SEQUENCE</scope>
    <source>
        <strain evidence="3">SYSU A121-1</strain>
    </source>
</reference>